<dbReference type="InterPro" id="IPR047187">
    <property type="entry name" value="SF1_C_Upf1"/>
</dbReference>
<proteinExistence type="predicted"/>
<evidence type="ECO:0000313" key="8">
    <source>
        <dbReference type="EMBL" id="KAL3693268.1"/>
    </source>
</evidence>
<keyword evidence="9" id="KW-1185">Reference proteome</keyword>
<dbReference type="EMBL" id="JBJQOH010000003">
    <property type="protein sequence ID" value="KAL3693268.1"/>
    <property type="molecule type" value="Genomic_DNA"/>
</dbReference>
<feature type="compositionally biased region" description="Acidic residues" evidence="6">
    <location>
        <begin position="1210"/>
        <end position="1226"/>
    </location>
</feature>
<evidence type="ECO:0000313" key="9">
    <source>
        <dbReference type="Proteomes" id="UP001633002"/>
    </source>
</evidence>
<feature type="coiled-coil region" evidence="5">
    <location>
        <begin position="953"/>
        <end position="980"/>
    </location>
</feature>
<sequence>MDQSTNTVKIKMKFLDKLKVVILTSKEDPHLSSMEEFKKLVYRTFPELEKLCENTVAWRSQTLDMKCEDGDGDLITLESDGDLKSFLQWQKSNHFIFHLDTKKGITDSSAILGWPDQSLNCQSGDAPPLLGRPGGSSDASSSQSNLLTRDTGAKQQRCRYYARGHCRNGAKCSFSHEQNRNGGLPEQPQPSPWNLSNRGPPREISNFGREEESPESLHGHIITQLGTAKPQEIMPYLLLMDELQTRTTNGWKEVPLDGINSVIQQLEESGAKKELVIMVNRLIEHRNKLHRQAAISPMDDETQFLGEEFRNLSIFPNKSELLQPHISLDLPVNLVGKRYTSLLSYLETHFRLLREDCIDPLRQGICAFRNKQSSKELRIYQQVTLVGYRCGEHGVEYSLSFHDNRKNWEGSKRLLFGALVCLSYDGFQDSFIFGVVTERNFQGFGTTRYTVCIRVVGASEGQEEESIAEHKKYVMVEASSAYFEAYYHVLKSLQREDMEDIPFTKYLLDLEQLVDPPFYLQRRENGDEFDFESVFPLMTANGGRRIINILQDWPQFPSSLDQAQLQALKHGLTKELAIIQGPPGTGKTFLGLLLVRLLLANFKPAEVKAEPSTDIFGQKMLPTLFLKEAKYGRKGPILVICMTNHALDQFLEGIFKFESNVIRIGGRSKSTVLEERTLKKLLEVERHTRDRTAFAGHRVAKGKAWYQKVTLEEEIEVCIIKSNATHVRKNELFNIATEEQIRNLFSIGMNSRETVERWLAGDVITLQDYYPFEDRYFDNPFEQSFLDLDEELVDLQFEKNKRKGKKVFLLKRPAEDRSEEGWQVQRWRGRHNHHRPRYPNMDNGNGGVVATGGEDEMRWGMFQLFQTMNLGEVSVDDLLDDREETTEEQEVTLQQSDEEEVLNEDQNGNQNEVEDEAQNEQLQLQYFVDFPDVWRLNQEQRRILHEYWLDEIKMKYRKRLQTLRDEYEKACKVVNEIDEEIKLSLLRRANVVGITTTAAARCQKILQALNSEIVIVEEAAEVLEAHVLASLNSCVKHLILIGDHQQLRPSTAVYRLAMRHKLDVSMFERLLEGGVEHVALQEQRRMRPSFAKLVKSLYPNLKDHESVTKYENVKGMNSNLLFFNHTAEENSATVDMSKVNTTEAKLVVELTLFLLKQECYSAKNIAILTMYNGQIAEIRRILKERASATLSPKYLERMRKMQEKLTKAQDDDDSEEDESLEEEEVDDITKLLPRVSSVDDFQGEEADIIIVSLVRSNDIQTSEGEGTIGFLKTSNRICVALTRAKKGMYIFGNANLLAKRSNLWNKVIRTLQKDNALDTKFEFCCLNHPGTKTVVRKEEDFRLVADGGCSRPCENPPFVKLHVRKSFPDVNISAEETVASAKWVQTTYLACRSVGRFYLAAMPAKPDAQLLVLLVKKNARSAACTAGVNFVAVLPCGHSCIGLCGEPCPSNCRICDGDTLEVITQMSLAEFEETDRFYQLQDCRHLFEVSGLDTWMDGDDIQTEEGRKSTAVRMKVCPQCKMPVWRSARYGNVVKGRLAKLEAVKVKMNGYEKTRRGQQELERGGDPARAFLLFMEALKLNPALMEAHFGAGQALCKSKSYAHGAVFLSFVVKKSSYSGKDEVAVKAMLQLASAFTLLGDFTSAERLCEVVLKSHPENEDAIKIKADAGNRLKAKVIQVWNREVKVQRDAIKLHAAVVHWSS</sequence>
<name>A0ABD3HPE7_9MARC</name>
<feature type="region of interest" description="Disordered" evidence="6">
    <location>
        <begin position="122"/>
        <end position="151"/>
    </location>
</feature>
<feature type="region of interest" description="Disordered" evidence="6">
    <location>
        <begin position="1202"/>
        <end position="1226"/>
    </location>
</feature>
<feature type="compositionally biased region" description="Acidic residues" evidence="6">
    <location>
        <begin position="882"/>
        <end position="903"/>
    </location>
</feature>
<dbReference type="InterPro" id="IPR057373">
    <property type="entry name" value="ZNFX1"/>
</dbReference>
<dbReference type="PANTHER" id="PTHR10887:SF341">
    <property type="entry name" value="NFX1-TYPE ZINC FINGER-CONTAINING PROTEIN 1"/>
    <property type="match status" value="1"/>
</dbReference>
<comment type="caution">
    <text evidence="8">The sequence shown here is derived from an EMBL/GenBank/DDBJ whole genome shotgun (WGS) entry which is preliminary data.</text>
</comment>
<dbReference type="GO" id="GO:0008270">
    <property type="term" value="F:zinc ion binding"/>
    <property type="evidence" value="ECO:0007669"/>
    <property type="project" value="UniProtKB-KW"/>
</dbReference>
<dbReference type="InterPro" id="IPR000571">
    <property type="entry name" value="Znf_CCCH"/>
</dbReference>
<evidence type="ECO:0000256" key="4">
    <source>
        <dbReference type="PROSITE-ProRule" id="PRU00723"/>
    </source>
</evidence>
<dbReference type="SUPFAM" id="SSF52540">
    <property type="entry name" value="P-loop containing nucleoside triphosphate hydrolases"/>
    <property type="match status" value="1"/>
</dbReference>
<dbReference type="Pfam" id="PF13087">
    <property type="entry name" value="AAA_12"/>
    <property type="match status" value="1"/>
</dbReference>
<dbReference type="SUPFAM" id="SSF54277">
    <property type="entry name" value="CAD &amp; PB1 domains"/>
    <property type="match status" value="1"/>
</dbReference>
<dbReference type="SMART" id="SM00666">
    <property type="entry name" value="PB1"/>
    <property type="match status" value="1"/>
</dbReference>
<dbReference type="InterPro" id="IPR045055">
    <property type="entry name" value="DNA2/NAM7-like"/>
</dbReference>
<keyword evidence="2 4" id="KW-0863">Zinc-finger</keyword>
<keyword evidence="3 4" id="KW-0862">Zinc</keyword>
<feature type="region of interest" description="Disordered" evidence="6">
    <location>
        <begin position="177"/>
        <end position="217"/>
    </location>
</feature>
<dbReference type="InterPro" id="IPR013083">
    <property type="entry name" value="Znf_RING/FYVE/PHD"/>
</dbReference>
<dbReference type="Pfam" id="PF00642">
    <property type="entry name" value="zf-CCCH"/>
    <property type="match status" value="1"/>
</dbReference>
<evidence type="ECO:0000256" key="6">
    <source>
        <dbReference type="SAM" id="MobiDB-lite"/>
    </source>
</evidence>
<dbReference type="InterPro" id="IPR036855">
    <property type="entry name" value="Znf_CCCH_sf"/>
</dbReference>
<dbReference type="InterPro" id="IPR011990">
    <property type="entry name" value="TPR-like_helical_dom_sf"/>
</dbReference>
<dbReference type="Pfam" id="PF13086">
    <property type="entry name" value="AAA_11"/>
    <property type="match status" value="2"/>
</dbReference>
<dbReference type="PROSITE" id="PS50103">
    <property type="entry name" value="ZF_C3H1"/>
    <property type="match status" value="1"/>
</dbReference>
<accession>A0ABD3HPE7</accession>
<evidence type="ECO:0000256" key="1">
    <source>
        <dbReference type="ARBA" id="ARBA00022723"/>
    </source>
</evidence>
<protein>
    <recommendedName>
        <fullName evidence="7">C3H1-type domain-containing protein</fullName>
    </recommendedName>
</protein>
<dbReference type="SUPFAM" id="SSF48452">
    <property type="entry name" value="TPR-like"/>
    <property type="match status" value="1"/>
</dbReference>
<dbReference type="SUPFAM" id="SSF90229">
    <property type="entry name" value="CCCH zinc finger"/>
    <property type="match status" value="1"/>
</dbReference>
<feature type="compositionally biased region" description="Basic and acidic residues" evidence="6">
    <location>
        <begin position="208"/>
        <end position="217"/>
    </location>
</feature>
<evidence type="ECO:0000256" key="3">
    <source>
        <dbReference type="ARBA" id="ARBA00022833"/>
    </source>
</evidence>
<dbReference type="Gene3D" id="3.30.40.10">
    <property type="entry name" value="Zinc/RING finger domain, C3HC4 (zinc finger)"/>
    <property type="match status" value="1"/>
</dbReference>
<dbReference type="PANTHER" id="PTHR10887">
    <property type="entry name" value="DNA2/NAM7 HELICASE FAMILY"/>
    <property type="match status" value="1"/>
</dbReference>
<gene>
    <name evidence="8" type="ORF">R1sor_006919</name>
</gene>
<evidence type="ECO:0000256" key="5">
    <source>
        <dbReference type="SAM" id="Coils"/>
    </source>
</evidence>
<dbReference type="SMART" id="SM00356">
    <property type="entry name" value="ZnF_C3H1"/>
    <property type="match status" value="1"/>
</dbReference>
<feature type="domain" description="C3H1-type" evidence="7">
    <location>
        <begin position="152"/>
        <end position="179"/>
    </location>
</feature>
<keyword evidence="5" id="KW-0175">Coiled coil</keyword>
<dbReference type="InterPro" id="IPR027417">
    <property type="entry name" value="P-loop_NTPase"/>
</dbReference>
<dbReference type="Gene3D" id="3.40.50.300">
    <property type="entry name" value="P-loop containing nucleotide triphosphate hydrolases"/>
    <property type="match status" value="3"/>
</dbReference>
<dbReference type="InterPro" id="IPR000270">
    <property type="entry name" value="PB1_dom"/>
</dbReference>
<dbReference type="Gene3D" id="1.25.40.10">
    <property type="entry name" value="Tetratricopeptide repeat domain"/>
    <property type="match status" value="1"/>
</dbReference>
<dbReference type="InterPro" id="IPR041679">
    <property type="entry name" value="DNA2/NAM7-like_C"/>
</dbReference>
<dbReference type="Gene3D" id="4.10.1000.10">
    <property type="entry name" value="Zinc finger, CCCH-type"/>
    <property type="match status" value="1"/>
</dbReference>
<dbReference type="Pfam" id="PF25396">
    <property type="entry name" value="ZNFX1"/>
    <property type="match status" value="1"/>
</dbReference>
<dbReference type="InterPro" id="IPR041677">
    <property type="entry name" value="DNA2/NAM7_AAA_11"/>
</dbReference>
<keyword evidence="1 4" id="KW-0479">Metal-binding</keyword>
<dbReference type="Proteomes" id="UP001633002">
    <property type="component" value="Unassembled WGS sequence"/>
</dbReference>
<feature type="region of interest" description="Disordered" evidence="6">
    <location>
        <begin position="882"/>
        <end position="915"/>
    </location>
</feature>
<evidence type="ECO:0000256" key="2">
    <source>
        <dbReference type="ARBA" id="ARBA00022771"/>
    </source>
</evidence>
<reference evidence="8 9" key="1">
    <citation type="submission" date="2024-09" db="EMBL/GenBank/DDBJ databases">
        <title>Chromosome-scale assembly of Riccia sorocarpa.</title>
        <authorList>
            <person name="Paukszto L."/>
        </authorList>
    </citation>
    <scope>NUCLEOTIDE SEQUENCE [LARGE SCALE GENOMIC DNA]</scope>
    <source>
        <strain evidence="8">LP-2024</strain>
        <tissue evidence="8">Aerial parts of the thallus</tissue>
    </source>
</reference>
<feature type="zinc finger region" description="C3H1-type" evidence="4">
    <location>
        <begin position="152"/>
        <end position="179"/>
    </location>
</feature>
<organism evidence="8 9">
    <name type="scientific">Riccia sorocarpa</name>
    <dbReference type="NCBI Taxonomy" id="122646"/>
    <lineage>
        <taxon>Eukaryota</taxon>
        <taxon>Viridiplantae</taxon>
        <taxon>Streptophyta</taxon>
        <taxon>Embryophyta</taxon>
        <taxon>Marchantiophyta</taxon>
        <taxon>Marchantiopsida</taxon>
        <taxon>Marchantiidae</taxon>
        <taxon>Marchantiales</taxon>
        <taxon>Ricciaceae</taxon>
        <taxon>Riccia</taxon>
    </lineage>
</organism>
<dbReference type="CDD" id="cd18808">
    <property type="entry name" value="SF1_C_Upf1"/>
    <property type="match status" value="1"/>
</dbReference>
<evidence type="ECO:0000259" key="7">
    <source>
        <dbReference type="PROSITE" id="PS50103"/>
    </source>
</evidence>